<organism evidence="2 3">
    <name type="scientific">Oikopleura dioica</name>
    <name type="common">Tunicate</name>
    <dbReference type="NCBI Taxonomy" id="34765"/>
    <lineage>
        <taxon>Eukaryota</taxon>
        <taxon>Metazoa</taxon>
        <taxon>Chordata</taxon>
        <taxon>Tunicata</taxon>
        <taxon>Appendicularia</taxon>
        <taxon>Copelata</taxon>
        <taxon>Oikopleuridae</taxon>
        <taxon>Oikopleura</taxon>
    </lineage>
</organism>
<dbReference type="Pfam" id="PF14497">
    <property type="entry name" value="GST_C_3"/>
    <property type="match status" value="1"/>
</dbReference>
<gene>
    <name evidence="2" type="ORF">OKIOD_LOCUS1765</name>
</gene>
<dbReference type="Gene3D" id="1.20.1050.10">
    <property type="match status" value="1"/>
</dbReference>
<dbReference type="InterPro" id="IPR010987">
    <property type="entry name" value="Glutathione-S-Trfase_C-like"/>
</dbReference>
<proteinExistence type="predicted"/>
<keyword evidence="3" id="KW-1185">Reference proteome</keyword>
<evidence type="ECO:0000313" key="2">
    <source>
        <dbReference type="EMBL" id="CAG5082786.1"/>
    </source>
</evidence>
<dbReference type="SUPFAM" id="SSF47616">
    <property type="entry name" value="GST C-terminal domain-like"/>
    <property type="match status" value="1"/>
</dbReference>
<dbReference type="CDD" id="cd00299">
    <property type="entry name" value="GST_C_family"/>
    <property type="match status" value="1"/>
</dbReference>
<dbReference type="Proteomes" id="UP001158576">
    <property type="component" value="Chromosome PAR"/>
</dbReference>
<dbReference type="PROSITE" id="PS50405">
    <property type="entry name" value="GST_CTER"/>
    <property type="match status" value="1"/>
</dbReference>
<sequence>MNPDGAEAIKVDAIVKYVYETLVPFVSQLVIPTFMGQPENVEEETIENAKIAGYSYFTELLGENEYLTGANMTWVDFLVYGLLIQMELHPKFKYEENEKLNKWYTRIQALPFFHIVHKGREVF</sequence>
<dbReference type="InterPro" id="IPR036282">
    <property type="entry name" value="Glutathione-S-Trfase_C_sf"/>
</dbReference>
<name>A0ABN7RT19_OIKDI</name>
<dbReference type="EMBL" id="OU015568">
    <property type="protein sequence ID" value="CAG5082786.1"/>
    <property type="molecule type" value="Genomic_DNA"/>
</dbReference>
<accession>A0ABN7RT19</accession>
<protein>
    <submittedName>
        <fullName evidence="2">Oidioi.mRNA.OKI2018_I69.PAR.g10207.t1.cds</fullName>
    </submittedName>
</protein>
<evidence type="ECO:0000259" key="1">
    <source>
        <dbReference type="PROSITE" id="PS50405"/>
    </source>
</evidence>
<evidence type="ECO:0000313" key="3">
    <source>
        <dbReference type="Proteomes" id="UP001158576"/>
    </source>
</evidence>
<reference evidence="2 3" key="1">
    <citation type="submission" date="2021-04" db="EMBL/GenBank/DDBJ databases">
        <authorList>
            <person name="Bliznina A."/>
        </authorList>
    </citation>
    <scope>NUCLEOTIDE SEQUENCE [LARGE SCALE GENOMIC DNA]</scope>
</reference>
<dbReference type="InterPro" id="IPR004046">
    <property type="entry name" value="GST_C"/>
</dbReference>
<feature type="domain" description="GST C-terminal" evidence="1">
    <location>
        <begin position="4"/>
        <end position="123"/>
    </location>
</feature>